<evidence type="ECO:0000256" key="3">
    <source>
        <dbReference type="ARBA" id="ARBA00022989"/>
    </source>
</evidence>
<dbReference type="GO" id="GO:0044781">
    <property type="term" value="P:bacterial-type flagellum organization"/>
    <property type="evidence" value="ECO:0007669"/>
    <property type="project" value="UniProtKB-UniRule"/>
</dbReference>
<evidence type="ECO:0000256" key="4">
    <source>
        <dbReference type="ARBA" id="ARBA00023136"/>
    </source>
</evidence>
<keyword evidence="8" id="KW-0969">Cilium</keyword>
<organism evidence="8 9">
    <name type="scientific">Bisbaumannia pacifica</name>
    <dbReference type="NCBI Taxonomy" id="77098"/>
    <lineage>
        <taxon>Bacteria</taxon>
        <taxon>Pseudomonadati</taxon>
        <taxon>Pseudomonadota</taxon>
        <taxon>Gammaproteobacteria</taxon>
        <taxon>Oceanospirillales</taxon>
        <taxon>Halomonadaceae</taxon>
        <taxon>Bisbaumannia</taxon>
    </lineage>
</organism>
<accession>A0A510XBE2</accession>
<dbReference type="PANTHER" id="PTHR38766">
    <property type="entry name" value="FLAGELLAR PROTEIN FLIO"/>
    <property type="match status" value="1"/>
</dbReference>
<name>A0A510XBE2_9GAMM</name>
<gene>
    <name evidence="8" type="primary">fliO</name>
    <name evidence="8" type="ORF">HPA02_22900</name>
</gene>
<keyword evidence="8" id="KW-0282">Flagellum</keyword>
<comment type="caution">
    <text evidence="8">The sequence shown here is derived from an EMBL/GenBank/DDBJ whole genome shotgun (WGS) entry which is preliminary data.</text>
</comment>
<dbReference type="InterPro" id="IPR022781">
    <property type="entry name" value="Flagellar_biosynth_FliO"/>
</dbReference>
<keyword evidence="8" id="KW-0966">Cell projection</keyword>
<keyword evidence="3 7" id="KW-1133">Transmembrane helix</keyword>
<dbReference type="GO" id="GO:0009425">
    <property type="term" value="C:bacterial-type flagellum basal body"/>
    <property type="evidence" value="ECO:0007669"/>
    <property type="project" value="UniProtKB-SubCell"/>
</dbReference>
<dbReference type="AlphaFoldDB" id="A0A510XBE2"/>
<protein>
    <recommendedName>
        <fullName evidence="7">Flagellar protein</fullName>
    </recommendedName>
</protein>
<dbReference type="InterPro" id="IPR052205">
    <property type="entry name" value="FliO/MopB"/>
</dbReference>
<sequence length="140" mass="14357">MSDASDTALAGGEALVGLATLGKTAAALALVLGLIFLSRFLLTRLGPGRRGQALDLRVVASAPLGGKERVVVVEVDDTWLVLGVGAAGVTPLHRLPAREASADEALARGLDEAARNSFGERFAAALKHNLGGRGGRHGDR</sequence>
<reference evidence="8 9" key="1">
    <citation type="submission" date="2019-07" db="EMBL/GenBank/DDBJ databases">
        <title>Whole genome shotgun sequence of Halomonas pacifica NBRC 102220.</title>
        <authorList>
            <person name="Hosoyama A."/>
            <person name="Uohara A."/>
            <person name="Ohji S."/>
            <person name="Ichikawa N."/>
        </authorList>
    </citation>
    <scope>NUCLEOTIDE SEQUENCE [LARGE SCALE GENOMIC DNA]</scope>
    <source>
        <strain evidence="8 9">NBRC 102220</strain>
    </source>
</reference>
<keyword evidence="2 7" id="KW-0812">Transmembrane</keyword>
<keyword evidence="9" id="KW-1185">Reference proteome</keyword>
<proteinExistence type="inferred from homology"/>
<evidence type="ECO:0000313" key="8">
    <source>
        <dbReference type="EMBL" id="GEK48007.1"/>
    </source>
</evidence>
<feature type="transmembrane region" description="Helical" evidence="7">
    <location>
        <begin position="25"/>
        <end position="42"/>
    </location>
</feature>
<dbReference type="Proteomes" id="UP000321275">
    <property type="component" value="Unassembled WGS sequence"/>
</dbReference>
<dbReference type="OrthoDB" id="6897726at2"/>
<dbReference type="RefSeq" id="WP_146803346.1">
    <property type="nucleotide sequence ID" value="NZ_BJUK01000025.1"/>
</dbReference>
<comment type="subcellular location">
    <subcellularLocation>
        <location evidence="7">Cell membrane</location>
    </subcellularLocation>
    <subcellularLocation>
        <location evidence="7">Bacterial flagellum basal body</location>
    </subcellularLocation>
</comment>
<evidence type="ECO:0000256" key="7">
    <source>
        <dbReference type="RuleBase" id="RU362064"/>
    </source>
</evidence>
<evidence type="ECO:0000256" key="1">
    <source>
        <dbReference type="ARBA" id="ARBA00022475"/>
    </source>
</evidence>
<dbReference type="GO" id="GO:0005886">
    <property type="term" value="C:plasma membrane"/>
    <property type="evidence" value="ECO:0007669"/>
    <property type="project" value="UniProtKB-SubCell"/>
</dbReference>
<keyword evidence="1 7" id="KW-1003">Cell membrane</keyword>
<keyword evidence="4 7" id="KW-0472">Membrane</keyword>
<evidence type="ECO:0000313" key="9">
    <source>
        <dbReference type="Proteomes" id="UP000321275"/>
    </source>
</evidence>
<dbReference type="PANTHER" id="PTHR38766:SF1">
    <property type="entry name" value="FLAGELLAR PROTEIN FLIO"/>
    <property type="match status" value="1"/>
</dbReference>
<comment type="similarity">
    <text evidence="6 7">Belongs to the FliO/MopB family.</text>
</comment>
<dbReference type="NCBIfam" id="TIGR03500">
    <property type="entry name" value="FliO_TIGR"/>
    <property type="match status" value="1"/>
</dbReference>
<evidence type="ECO:0000256" key="5">
    <source>
        <dbReference type="ARBA" id="ARBA00023143"/>
    </source>
</evidence>
<dbReference type="Pfam" id="PF04347">
    <property type="entry name" value="FliO"/>
    <property type="match status" value="1"/>
</dbReference>
<dbReference type="EMBL" id="BJUK01000025">
    <property type="protein sequence ID" value="GEK48007.1"/>
    <property type="molecule type" value="Genomic_DNA"/>
</dbReference>
<evidence type="ECO:0000256" key="6">
    <source>
        <dbReference type="ARBA" id="ARBA00037937"/>
    </source>
</evidence>
<evidence type="ECO:0000256" key="2">
    <source>
        <dbReference type="ARBA" id="ARBA00022692"/>
    </source>
</evidence>
<keyword evidence="5 7" id="KW-0975">Bacterial flagellum</keyword>